<sequence length="789" mass="82005">MVLASAEDIYDFETRKSKKRFFGLSKSSSSQSITQLTNRGVSIAAAGDIDVIAEAGDLTTAGSRFASASGDINLSAVEGDIYAGTYTDIFRNETKRSRSFLFGLISSSSARTTLDRFNTGTDALAAIDLSLVSGADTTLVGANLSAGGKLTIDTGGDFSVKAAIDSQRSEFFSSKMGLVTMTTITEKSFVETAVFTQLLAGQGLSLTIGGDANLALYTQAGVDQPTPEDLYPKELLALAGLKLLTQDLANDHFHDKQTQLSPAFKALVSIAIGNFIAPGLVAGILPNASGWLVTAAESFTTSFMVGSLDGLVSGNFDLGDILKDATFSGVTAGLTAGIDIKFPVDHPFNDALINGFGTTQFTMAGLLNAGLDGVISSGLSSAVYGTDFGSGVLNSIVTYVANGVAGAGIEEIADRYGHSTFSVEKLVAKAMLNCLAAEAKGASCASGAVGSLVTELALNTGTTFGAKNSQELRDRLQLAAAIAAYFVSEGEAANVYAAADAALLDLDNNDFAGIGMGLVLLMNRVEKDCIAAGGDAASSKALATKTGMDFVTGMGDAAFVAADLLIDLIPVVGDVKGAVECVNTPSAVSCGGTLLGIIPLAGDGAKILLKHGGEVIEFTKHGDDVVDATRGRLGDWNKELNNPRPNATYKLDNGDVYVTDAQGRVTNVQAELRVDPNDRNNYRQRIAGGECRQPDDCGGHLIGAVFGGAGEGINLVPMDKVLNGSGGQWYELEKTWKAALNAGRDVKVDIKPKYTGNSTRPESFVVKYEIAGVPQSPRQIFNTPTGMVE</sequence>
<feature type="domain" description="DUF637" evidence="1">
    <location>
        <begin position="319"/>
        <end position="450"/>
    </location>
</feature>
<protein>
    <submittedName>
        <fullName evidence="3">Uncharacterized protein</fullName>
    </submittedName>
</protein>
<feature type="domain" description="Type VII secretion system protein EssD-like" evidence="2">
    <location>
        <begin position="645"/>
        <end position="771"/>
    </location>
</feature>
<evidence type="ECO:0000313" key="3">
    <source>
        <dbReference type="EMBL" id="HEB44205.1"/>
    </source>
</evidence>
<proteinExistence type="predicted"/>
<evidence type="ECO:0000259" key="1">
    <source>
        <dbReference type="Pfam" id="PF04830"/>
    </source>
</evidence>
<gene>
    <name evidence="3" type="ORF">ENP70_11045</name>
</gene>
<organism evidence="3">
    <name type="scientific">Agrobacterium albertimagni</name>
    <dbReference type="NCBI Taxonomy" id="147266"/>
    <lineage>
        <taxon>Bacteria</taxon>
        <taxon>Pseudomonadati</taxon>
        <taxon>Pseudomonadota</taxon>
        <taxon>Alphaproteobacteria</taxon>
        <taxon>Hyphomicrobiales</taxon>
        <taxon>Rhizobiaceae</taxon>
        <taxon>Rhizobium/Agrobacterium group</taxon>
        <taxon>Agrobacterium</taxon>
    </lineage>
</organism>
<dbReference type="InterPro" id="IPR044929">
    <property type="entry name" value="DNA/RNA_non-sp_Endonuclease_sf"/>
</dbReference>
<name>A0A7C1T889_9HYPH</name>
<dbReference type="AlphaFoldDB" id="A0A7C1T889"/>
<dbReference type="EMBL" id="DSKI01000571">
    <property type="protein sequence ID" value="HEB44205.1"/>
    <property type="molecule type" value="Genomic_DNA"/>
</dbReference>
<dbReference type="InterPro" id="IPR006915">
    <property type="entry name" value="DUF637_hemagglutn_put"/>
</dbReference>
<dbReference type="Gene3D" id="3.40.570.10">
    <property type="entry name" value="Extracellular Endonuclease, subunit A"/>
    <property type="match status" value="1"/>
</dbReference>
<dbReference type="Pfam" id="PF13930">
    <property type="entry name" value="Endonuclea_NS_2"/>
    <property type="match status" value="1"/>
</dbReference>
<reference evidence="3" key="1">
    <citation type="journal article" date="2020" name="mSystems">
        <title>Genome- and Community-Level Interaction Insights into Carbon Utilization and Element Cycling Functions of Hydrothermarchaeota in Hydrothermal Sediment.</title>
        <authorList>
            <person name="Zhou Z."/>
            <person name="Liu Y."/>
            <person name="Xu W."/>
            <person name="Pan J."/>
            <person name="Luo Z.H."/>
            <person name="Li M."/>
        </authorList>
    </citation>
    <scope>NUCLEOTIDE SEQUENCE [LARGE SCALE GENOMIC DNA]</scope>
    <source>
        <strain evidence="3">SpSt-243</strain>
    </source>
</reference>
<dbReference type="InterPro" id="IPR044927">
    <property type="entry name" value="Endonuclea_NS_2"/>
</dbReference>
<dbReference type="InterPro" id="IPR025157">
    <property type="entry name" value="Hemagglutinin_rpt"/>
</dbReference>
<comment type="caution">
    <text evidence="3">The sequence shown here is derived from an EMBL/GenBank/DDBJ whole genome shotgun (WGS) entry which is preliminary data.</text>
</comment>
<dbReference type="Pfam" id="PF04830">
    <property type="entry name" value="DUF637"/>
    <property type="match status" value="1"/>
</dbReference>
<evidence type="ECO:0000259" key="2">
    <source>
        <dbReference type="Pfam" id="PF13930"/>
    </source>
</evidence>
<dbReference type="Pfam" id="PF13332">
    <property type="entry name" value="Fil_haemagg_2"/>
    <property type="match status" value="1"/>
</dbReference>
<accession>A0A7C1T889</accession>
<dbReference type="GO" id="GO:0003824">
    <property type="term" value="F:catalytic activity"/>
    <property type="evidence" value="ECO:0007669"/>
    <property type="project" value="UniProtKB-ARBA"/>
</dbReference>